<dbReference type="PANTHER" id="PTHR31286:SF99">
    <property type="entry name" value="DUF4283 DOMAIN-CONTAINING PROTEIN"/>
    <property type="match status" value="1"/>
</dbReference>
<dbReference type="Proteomes" id="UP000634136">
    <property type="component" value="Unassembled WGS sequence"/>
</dbReference>
<name>A0A834WJV6_9FABA</name>
<organism evidence="3 4">
    <name type="scientific">Senna tora</name>
    <dbReference type="NCBI Taxonomy" id="362788"/>
    <lineage>
        <taxon>Eukaryota</taxon>
        <taxon>Viridiplantae</taxon>
        <taxon>Streptophyta</taxon>
        <taxon>Embryophyta</taxon>
        <taxon>Tracheophyta</taxon>
        <taxon>Spermatophyta</taxon>
        <taxon>Magnoliopsida</taxon>
        <taxon>eudicotyledons</taxon>
        <taxon>Gunneridae</taxon>
        <taxon>Pentapetalae</taxon>
        <taxon>rosids</taxon>
        <taxon>fabids</taxon>
        <taxon>Fabales</taxon>
        <taxon>Fabaceae</taxon>
        <taxon>Caesalpinioideae</taxon>
        <taxon>Cassia clade</taxon>
        <taxon>Senna</taxon>
    </lineage>
</organism>
<dbReference type="AlphaFoldDB" id="A0A834WJV6"/>
<dbReference type="InterPro" id="IPR036397">
    <property type="entry name" value="RNaseH_sf"/>
</dbReference>
<dbReference type="SUPFAM" id="SSF53098">
    <property type="entry name" value="Ribonuclease H-like"/>
    <property type="match status" value="1"/>
</dbReference>
<evidence type="ECO:0000259" key="2">
    <source>
        <dbReference type="Pfam" id="PF13456"/>
    </source>
</evidence>
<dbReference type="InterPro" id="IPR044730">
    <property type="entry name" value="RNase_H-like_dom_plant"/>
</dbReference>
<dbReference type="EMBL" id="JAAIUW010000007">
    <property type="protein sequence ID" value="KAF7823623.1"/>
    <property type="molecule type" value="Genomic_DNA"/>
</dbReference>
<feature type="transmembrane region" description="Helical" evidence="1">
    <location>
        <begin position="699"/>
        <end position="717"/>
    </location>
</feature>
<keyword evidence="4" id="KW-1185">Reference proteome</keyword>
<dbReference type="CDD" id="cd06222">
    <property type="entry name" value="RNase_H_like"/>
    <property type="match status" value="1"/>
</dbReference>
<keyword evidence="1" id="KW-1133">Transmembrane helix</keyword>
<evidence type="ECO:0000313" key="4">
    <source>
        <dbReference type="Proteomes" id="UP000634136"/>
    </source>
</evidence>
<comment type="caution">
    <text evidence="3">The sequence shown here is derived from an EMBL/GenBank/DDBJ whole genome shotgun (WGS) entry which is preliminary data.</text>
</comment>
<dbReference type="InterPro" id="IPR012337">
    <property type="entry name" value="RNaseH-like_sf"/>
</dbReference>
<dbReference type="InterPro" id="IPR002156">
    <property type="entry name" value="RNaseH_domain"/>
</dbReference>
<dbReference type="GO" id="GO:0003676">
    <property type="term" value="F:nucleic acid binding"/>
    <property type="evidence" value="ECO:0007669"/>
    <property type="project" value="InterPro"/>
</dbReference>
<keyword evidence="1" id="KW-0812">Transmembrane</keyword>
<gene>
    <name evidence="3" type="ORF">G2W53_021767</name>
</gene>
<evidence type="ECO:0000313" key="3">
    <source>
        <dbReference type="EMBL" id="KAF7823623.1"/>
    </source>
</evidence>
<reference evidence="3" key="1">
    <citation type="submission" date="2020-09" db="EMBL/GenBank/DDBJ databases">
        <title>Genome-Enabled Discovery of Anthraquinone Biosynthesis in Senna tora.</title>
        <authorList>
            <person name="Kang S.-H."/>
            <person name="Pandey R.P."/>
            <person name="Lee C.-M."/>
            <person name="Sim J.-S."/>
            <person name="Jeong J.-T."/>
            <person name="Choi B.-S."/>
            <person name="Jung M."/>
            <person name="Ginzburg D."/>
            <person name="Zhao K."/>
            <person name="Won S.Y."/>
            <person name="Oh T.-J."/>
            <person name="Yu Y."/>
            <person name="Kim N.-H."/>
            <person name="Lee O.R."/>
            <person name="Lee T.-H."/>
            <person name="Bashyal P."/>
            <person name="Kim T.-S."/>
            <person name="Lee W.-H."/>
            <person name="Kawkins C."/>
            <person name="Kim C.-K."/>
            <person name="Kim J.S."/>
            <person name="Ahn B.O."/>
            <person name="Rhee S.Y."/>
            <person name="Sohng J.K."/>
        </authorList>
    </citation>
    <scope>NUCLEOTIDE SEQUENCE</scope>
    <source>
        <tissue evidence="3">Leaf</tissue>
    </source>
</reference>
<proteinExistence type="predicted"/>
<dbReference type="InterPro" id="IPR040256">
    <property type="entry name" value="At4g02000-like"/>
</dbReference>
<dbReference type="PANTHER" id="PTHR31286">
    <property type="entry name" value="GLYCINE-RICH CELL WALL STRUCTURAL PROTEIN 1.8-LIKE"/>
    <property type="match status" value="1"/>
</dbReference>
<evidence type="ECO:0000256" key="1">
    <source>
        <dbReference type="SAM" id="Phobius"/>
    </source>
</evidence>
<dbReference type="GO" id="GO:0004523">
    <property type="term" value="F:RNA-DNA hybrid ribonuclease activity"/>
    <property type="evidence" value="ECO:0007669"/>
    <property type="project" value="InterPro"/>
</dbReference>
<accession>A0A834WJV6</accession>
<protein>
    <submittedName>
        <fullName evidence="3">Pol-like polyprotein/retrotransposon</fullName>
    </submittedName>
</protein>
<dbReference type="Pfam" id="PF13456">
    <property type="entry name" value="RVT_3"/>
    <property type="match status" value="1"/>
</dbReference>
<feature type="domain" description="RNase H type-1" evidence="2">
    <location>
        <begin position="463"/>
        <end position="524"/>
    </location>
</feature>
<sequence>MERSSNCSPLGSDIGREHPHVAIDYNMEAEYGSTIRHLLSLKLWVPCFNPMAPQDILTSIWIRIENLPLEFFNHEISVRIGNSLGCFLGTYVATHNLLKVRFSRICVLINLSKDLPPNILIVNLSQPLILENLPSSRAYSSQNKPNQAITEKLKEPNVKSAPNDEWIQVSKRKNCPLTKKVTLCPPASEVRSPKAGPGEPAHKAKVVNPLSVAAQSSKVAFGDQGESVDRDESLKPLPAIELSLLMSFEGLISSQEPLLILDKSPTSGHHGRVPKKHEKASISEKGHYQQGVLCCQSEDADGLPSFESAQPGGMSSKWWRMNDLILVLPPHQITRGPREPLNPERHLLWSNVVNHKSILHYPMLENGNLDFDINCKPSFVWNFDCEYEPRESSASSSSFTPVAKRSGVIDAYVISWRDNIDVISSTIRVGLKWLPPNVGHIKLNIDGSCNSLLAELRGLILGLLVESDCSVVVSLENANTISDTHHLLPMILECRSYLPQFNHFSLSYIYRERNSCADLLAKHAVNYRALRAEACAHGVFNISITKLESPSTRMRVQPIFKANSKPFFNAIASSNTASSGTRLSTHASYSSHVVARKEQRPTRGIEEDAYHVFVSCPSLQEVWQAAAFDFSSRNHHNSVLESLVIQGKDWSQEQMGLATIVMSLSDLPHQKRIIVPFFLRIVSVAWLFAGLLKRKSGSVRLLLLFTIFQYTIVMSKFSSAMKFDVEKFDGMINFGLWQVQVKDVLIQLGLHKALEGKISSEDSEKSESNMSHGDWEELDLKAESTIRMCLAKNVLANVQGISTTKEL</sequence>
<dbReference type="Gene3D" id="3.30.420.10">
    <property type="entry name" value="Ribonuclease H-like superfamily/Ribonuclease H"/>
    <property type="match status" value="1"/>
</dbReference>
<feature type="transmembrane region" description="Helical" evidence="1">
    <location>
        <begin position="673"/>
        <end position="692"/>
    </location>
</feature>
<keyword evidence="1" id="KW-0472">Membrane</keyword>